<dbReference type="InterPro" id="IPR042240">
    <property type="entry name" value="CHASE_sf"/>
</dbReference>
<evidence type="ECO:0000256" key="4">
    <source>
        <dbReference type="ARBA" id="ARBA00023136"/>
    </source>
</evidence>
<dbReference type="SMART" id="SM01079">
    <property type="entry name" value="CHASE"/>
    <property type="match status" value="1"/>
</dbReference>
<keyword evidence="3" id="KW-1133">Transmembrane helix</keyword>
<dbReference type="GO" id="GO:0016020">
    <property type="term" value="C:membrane"/>
    <property type="evidence" value="ECO:0007669"/>
    <property type="project" value="UniProtKB-SubCell"/>
</dbReference>
<dbReference type="PROSITE" id="PS50839">
    <property type="entry name" value="CHASE"/>
    <property type="match status" value="1"/>
</dbReference>
<comment type="caution">
    <text evidence="6">The sequence shown here is derived from an EMBL/GenBank/DDBJ whole genome shotgun (WGS) entry which is preliminary data.</text>
</comment>
<organism evidence="6 7">
    <name type="scientific">Tistrella mobilis</name>
    <dbReference type="NCBI Taxonomy" id="171437"/>
    <lineage>
        <taxon>Bacteria</taxon>
        <taxon>Pseudomonadati</taxon>
        <taxon>Pseudomonadota</taxon>
        <taxon>Alphaproteobacteria</taxon>
        <taxon>Geminicoccales</taxon>
        <taxon>Geminicoccaceae</taxon>
        <taxon>Tistrella</taxon>
    </lineage>
</organism>
<keyword evidence="6" id="KW-0808">Transferase</keyword>
<gene>
    <name evidence="6" type="ORF">DCK97_15050</name>
</gene>
<comment type="subcellular location">
    <subcellularLocation>
        <location evidence="1">Membrane</location>
    </subcellularLocation>
</comment>
<keyword evidence="6" id="KW-0418">Kinase</keyword>
<reference evidence="6 7" key="1">
    <citation type="journal article" date="2018" name="Nat. Biotechnol.">
        <title>A standardized bacterial taxonomy based on genome phylogeny substantially revises the tree of life.</title>
        <authorList>
            <person name="Parks D.H."/>
            <person name="Chuvochina M."/>
            <person name="Waite D.W."/>
            <person name="Rinke C."/>
            <person name="Skarshewski A."/>
            <person name="Chaumeil P.A."/>
            <person name="Hugenholtz P."/>
        </authorList>
    </citation>
    <scope>NUCLEOTIDE SEQUENCE [LARGE SCALE GENOMIC DNA]</scope>
    <source>
        <strain evidence="6">UBA8739</strain>
    </source>
</reference>
<feature type="domain" description="CHASE" evidence="5">
    <location>
        <begin position="21"/>
        <end position="230"/>
    </location>
</feature>
<dbReference type="AlphaFoldDB" id="A0A3B9ILJ3"/>
<evidence type="ECO:0000256" key="2">
    <source>
        <dbReference type="ARBA" id="ARBA00022692"/>
    </source>
</evidence>
<evidence type="ECO:0000313" key="6">
    <source>
        <dbReference type="EMBL" id="HAE48732.1"/>
    </source>
</evidence>
<keyword evidence="4" id="KW-0472">Membrane</keyword>
<feature type="non-terminal residue" evidence="6">
    <location>
        <position position="230"/>
    </location>
</feature>
<feature type="non-terminal residue" evidence="6">
    <location>
        <position position="1"/>
    </location>
</feature>
<dbReference type="InterPro" id="IPR006189">
    <property type="entry name" value="CHASE_dom"/>
</dbReference>
<name>A0A3B9ILJ3_9PROT</name>
<dbReference type="GO" id="GO:0016301">
    <property type="term" value="F:kinase activity"/>
    <property type="evidence" value="ECO:0007669"/>
    <property type="project" value="UniProtKB-KW"/>
</dbReference>
<evidence type="ECO:0000256" key="1">
    <source>
        <dbReference type="ARBA" id="ARBA00004370"/>
    </source>
</evidence>
<dbReference type="Gene3D" id="3.30.450.350">
    <property type="entry name" value="CHASE domain"/>
    <property type="match status" value="1"/>
</dbReference>
<keyword evidence="2" id="KW-0812">Transmembrane</keyword>
<sequence length="230" mass="24685">DRIHTYEYGLLGARGALLVGGDGDMTLAAFRTYAASRDIAREFPGALGFGVITRLRPGEEEAFIARERADGRPDFAIRRLTAHEGERWIIRYIEPTAPNAGAAGLDIASETSRAAAARAAMTSGQATLTAPITLVQATGARDRGFLLLLPVYRPGMPLGTIAERMAATTGWTYAPLVIDDVLAGTGRDDRPVELSIRDVTEDPEAEAFHRSAGFATSQLLTETLPIRIFG</sequence>
<evidence type="ECO:0000259" key="5">
    <source>
        <dbReference type="PROSITE" id="PS50839"/>
    </source>
</evidence>
<dbReference type="Pfam" id="PF03924">
    <property type="entry name" value="CHASE"/>
    <property type="match status" value="1"/>
</dbReference>
<protein>
    <submittedName>
        <fullName evidence="6">Histidine kinase</fullName>
    </submittedName>
</protein>
<dbReference type="EMBL" id="DMAI01000239">
    <property type="protein sequence ID" value="HAE48732.1"/>
    <property type="molecule type" value="Genomic_DNA"/>
</dbReference>
<dbReference type="Proteomes" id="UP000257706">
    <property type="component" value="Unassembled WGS sequence"/>
</dbReference>
<dbReference type="GO" id="GO:0007165">
    <property type="term" value="P:signal transduction"/>
    <property type="evidence" value="ECO:0007669"/>
    <property type="project" value="UniProtKB-ARBA"/>
</dbReference>
<evidence type="ECO:0000313" key="7">
    <source>
        <dbReference type="Proteomes" id="UP000257706"/>
    </source>
</evidence>
<proteinExistence type="predicted"/>
<evidence type="ECO:0000256" key="3">
    <source>
        <dbReference type="ARBA" id="ARBA00022989"/>
    </source>
</evidence>
<accession>A0A3B9ILJ3</accession>